<dbReference type="Proteomes" id="UP000800235">
    <property type="component" value="Unassembled WGS sequence"/>
</dbReference>
<keyword evidence="6 8" id="KW-0503">Monooxygenase</keyword>
<dbReference type="InterPro" id="IPR002401">
    <property type="entry name" value="Cyt_P450_E_grp-I"/>
</dbReference>
<reference evidence="10" key="1">
    <citation type="journal article" date="2020" name="Stud. Mycol.">
        <title>101 Dothideomycetes genomes: a test case for predicting lifestyles and emergence of pathogens.</title>
        <authorList>
            <person name="Haridas S."/>
            <person name="Albert R."/>
            <person name="Binder M."/>
            <person name="Bloem J."/>
            <person name="Labutti K."/>
            <person name="Salamov A."/>
            <person name="Andreopoulos B."/>
            <person name="Baker S."/>
            <person name="Barry K."/>
            <person name="Bills G."/>
            <person name="Bluhm B."/>
            <person name="Cannon C."/>
            <person name="Castanera R."/>
            <person name="Culley D."/>
            <person name="Daum C."/>
            <person name="Ezra D."/>
            <person name="Gonzalez J."/>
            <person name="Henrissat B."/>
            <person name="Kuo A."/>
            <person name="Liang C."/>
            <person name="Lipzen A."/>
            <person name="Lutzoni F."/>
            <person name="Magnuson J."/>
            <person name="Mondo S."/>
            <person name="Nolan M."/>
            <person name="Ohm R."/>
            <person name="Pangilinan J."/>
            <person name="Park H.-J."/>
            <person name="Ramirez L."/>
            <person name="Alfaro M."/>
            <person name="Sun H."/>
            <person name="Tritt A."/>
            <person name="Yoshinaga Y."/>
            <person name="Zwiers L.-H."/>
            <person name="Turgeon B."/>
            <person name="Goodwin S."/>
            <person name="Spatafora J."/>
            <person name="Crous P."/>
            <person name="Grigoriev I."/>
        </authorList>
    </citation>
    <scope>NUCLEOTIDE SEQUENCE</scope>
    <source>
        <strain evidence="10">CBS 130266</strain>
    </source>
</reference>
<keyword evidence="11" id="KW-1185">Reference proteome</keyword>
<evidence type="ECO:0000256" key="8">
    <source>
        <dbReference type="RuleBase" id="RU000461"/>
    </source>
</evidence>
<evidence type="ECO:0000256" key="3">
    <source>
        <dbReference type="ARBA" id="ARBA00022723"/>
    </source>
</evidence>
<dbReference type="SUPFAM" id="SSF48264">
    <property type="entry name" value="Cytochrome P450"/>
    <property type="match status" value="1"/>
</dbReference>
<evidence type="ECO:0000313" key="10">
    <source>
        <dbReference type="EMBL" id="KAF2419579.1"/>
    </source>
</evidence>
<dbReference type="OrthoDB" id="1470350at2759"/>
<dbReference type="PANTHER" id="PTHR24287">
    <property type="entry name" value="P450, PUTATIVE (EUROFUNG)-RELATED"/>
    <property type="match status" value="1"/>
</dbReference>
<comment type="similarity">
    <text evidence="2 8">Belongs to the cytochrome P450 family.</text>
</comment>
<dbReference type="PRINTS" id="PR00463">
    <property type="entry name" value="EP450I"/>
</dbReference>
<evidence type="ECO:0000256" key="9">
    <source>
        <dbReference type="SAM" id="SignalP"/>
    </source>
</evidence>
<feature type="binding site" description="axial binding residue" evidence="7">
    <location>
        <position position="436"/>
    </location>
    <ligand>
        <name>heme</name>
        <dbReference type="ChEBI" id="CHEBI:30413"/>
    </ligand>
    <ligandPart>
        <name>Fe</name>
        <dbReference type="ChEBI" id="CHEBI:18248"/>
    </ligandPart>
</feature>
<name>A0A9P4NFW6_9PEZI</name>
<dbReference type="PROSITE" id="PS00086">
    <property type="entry name" value="CYTOCHROME_P450"/>
    <property type="match status" value="1"/>
</dbReference>
<dbReference type="PANTHER" id="PTHR24287:SF19">
    <property type="entry name" value="CYTOCHROME P450"/>
    <property type="match status" value="1"/>
</dbReference>
<dbReference type="AlphaFoldDB" id="A0A9P4NFW6"/>
<dbReference type="InterPro" id="IPR001128">
    <property type="entry name" value="Cyt_P450"/>
</dbReference>
<keyword evidence="5 7" id="KW-0408">Iron</keyword>
<accession>A0A9P4NFW6</accession>
<dbReference type="InterPro" id="IPR017972">
    <property type="entry name" value="Cyt_P450_CS"/>
</dbReference>
<evidence type="ECO:0000256" key="1">
    <source>
        <dbReference type="ARBA" id="ARBA00001971"/>
    </source>
</evidence>
<dbReference type="CDD" id="cd11063">
    <property type="entry name" value="CYP52"/>
    <property type="match status" value="1"/>
</dbReference>
<evidence type="ECO:0000256" key="7">
    <source>
        <dbReference type="PIRSR" id="PIRSR602401-1"/>
    </source>
</evidence>
<dbReference type="GO" id="GO:0020037">
    <property type="term" value="F:heme binding"/>
    <property type="evidence" value="ECO:0007669"/>
    <property type="project" value="InterPro"/>
</dbReference>
<feature type="chain" id="PRO_5040351100" evidence="9">
    <location>
        <begin position="20"/>
        <end position="488"/>
    </location>
</feature>
<dbReference type="Gene3D" id="1.10.630.10">
    <property type="entry name" value="Cytochrome P450"/>
    <property type="match status" value="1"/>
</dbReference>
<dbReference type="GO" id="GO:0005506">
    <property type="term" value="F:iron ion binding"/>
    <property type="evidence" value="ECO:0007669"/>
    <property type="project" value="InterPro"/>
</dbReference>
<keyword evidence="3 7" id="KW-0479">Metal-binding</keyword>
<evidence type="ECO:0000256" key="5">
    <source>
        <dbReference type="ARBA" id="ARBA00023004"/>
    </source>
</evidence>
<dbReference type="GO" id="GO:0004497">
    <property type="term" value="F:monooxygenase activity"/>
    <property type="evidence" value="ECO:0007669"/>
    <property type="project" value="UniProtKB-KW"/>
</dbReference>
<dbReference type="Pfam" id="PF00067">
    <property type="entry name" value="p450"/>
    <property type="match status" value="1"/>
</dbReference>
<evidence type="ECO:0000256" key="6">
    <source>
        <dbReference type="ARBA" id="ARBA00023033"/>
    </source>
</evidence>
<comment type="cofactor">
    <cofactor evidence="1 7">
        <name>heme</name>
        <dbReference type="ChEBI" id="CHEBI:30413"/>
    </cofactor>
</comment>
<dbReference type="InterPro" id="IPR047146">
    <property type="entry name" value="Cyt_P450_E_CYP52_fungi"/>
</dbReference>
<evidence type="ECO:0000256" key="2">
    <source>
        <dbReference type="ARBA" id="ARBA00010617"/>
    </source>
</evidence>
<dbReference type="InterPro" id="IPR036396">
    <property type="entry name" value="Cyt_P450_sf"/>
</dbReference>
<keyword evidence="4 8" id="KW-0560">Oxidoreductase</keyword>
<evidence type="ECO:0000313" key="11">
    <source>
        <dbReference type="Proteomes" id="UP000800235"/>
    </source>
</evidence>
<gene>
    <name evidence="10" type="ORF">EJ08DRAFT_642582</name>
</gene>
<evidence type="ECO:0000256" key="4">
    <source>
        <dbReference type="ARBA" id="ARBA00023002"/>
    </source>
</evidence>
<dbReference type="GO" id="GO:0016705">
    <property type="term" value="F:oxidoreductase activity, acting on paired donors, with incorporation or reduction of molecular oxygen"/>
    <property type="evidence" value="ECO:0007669"/>
    <property type="project" value="InterPro"/>
</dbReference>
<proteinExistence type="inferred from homology"/>
<keyword evidence="9" id="KW-0732">Signal</keyword>
<organism evidence="10 11">
    <name type="scientific">Tothia fuscella</name>
    <dbReference type="NCBI Taxonomy" id="1048955"/>
    <lineage>
        <taxon>Eukaryota</taxon>
        <taxon>Fungi</taxon>
        <taxon>Dikarya</taxon>
        <taxon>Ascomycota</taxon>
        <taxon>Pezizomycotina</taxon>
        <taxon>Dothideomycetes</taxon>
        <taxon>Pleosporomycetidae</taxon>
        <taxon>Venturiales</taxon>
        <taxon>Cylindrosympodiaceae</taxon>
        <taxon>Tothia</taxon>
    </lineage>
</organism>
<keyword evidence="7 8" id="KW-0349">Heme</keyword>
<protein>
    <submittedName>
        <fullName evidence="10">Cytochrome P450</fullName>
    </submittedName>
</protein>
<dbReference type="EMBL" id="MU007119">
    <property type="protein sequence ID" value="KAF2419579.1"/>
    <property type="molecule type" value="Genomic_DNA"/>
</dbReference>
<comment type="caution">
    <text evidence="10">The sequence shown here is derived from an EMBL/GenBank/DDBJ whole genome shotgun (WGS) entry which is preliminary data.</text>
</comment>
<sequence>MFRIILSAPFLCWAICLVGESLRRRRYASQRRRQACEAVNAATQSSFLFGIDWLFKFSQSAKQNRVLQYHNAEHIKYGNTFVVHVLGSSVLHTCEPEYLKAILGTQFEIFDLGSARHRAFSPFLGNGIFTVSGPAWSKARHLLRGNFSRAHIEAILPSLESKLATLLESVPSGKPVDLQPLFLKLTMDVATESLFGYSTANQAPSGAFSENFEIAQEGMALRARLGVLNAFYTDPKFSNACVAIHDFVDNLVQTALTHRSMPQPSSQSRNRNDYVFLYALVDQIGEDPKLLRDHVLNILVAGRDTTAGLISIACFLLSRNERVWRMLQNEVSRFNGKCLNFDELKSLKYLSHVLKEVLRLYSITPLIGRQVNQDTVLPGPKSLFVQKGQRVALSIHAMHRRKDIFGEDADLFKPERWETLRPGWGYLPFSGGSRVCIGQQFALIEASYIIVRLLQNYKKITPSDLEPFSETVGLTLASKNGCKVILTQ</sequence>
<feature type="signal peptide" evidence="9">
    <location>
        <begin position="1"/>
        <end position="19"/>
    </location>
</feature>
<dbReference type="PRINTS" id="PR00385">
    <property type="entry name" value="P450"/>
</dbReference>